<dbReference type="CDD" id="cd00157">
    <property type="entry name" value="Rho"/>
    <property type="match status" value="1"/>
</dbReference>
<dbReference type="FunFam" id="3.40.50.300:FF:001179">
    <property type="entry name" value="Rho family GTPase"/>
    <property type="match status" value="1"/>
</dbReference>
<proteinExistence type="inferred from homology"/>
<dbReference type="Pfam" id="PF00071">
    <property type="entry name" value="Ras"/>
    <property type="match status" value="1"/>
</dbReference>
<dbReference type="InterPro" id="IPR005225">
    <property type="entry name" value="Small_GTP-bd"/>
</dbReference>
<dbReference type="SMART" id="SM00174">
    <property type="entry name" value="RHO"/>
    <property type="match status" value="1"/>
</dbReference>
<evidence type="ECO:0000256" key="2">
    <source>
        <dbReference type="ARBA" id="ARBA00022741"/>
    </source>
</evidence>
<dbReference type="SMART" id="SM00175">
    <property type="entry name" value="RAB"/>
    <property type="match status" value="1"/>
</dbReference>
<keyword evidence="2" id="KW-0547">Nucleotide-binding</keyword>
<evidence type="ECO:0000256" key="3">
    <source>
        <dbReference type="ARBA" id="ARBA00023134"/>
    </source>
</evidence>
<dbReference type="PRINTS" id="PR00449">
    <property type="entry name" value="RASTRNSFRMNG"/>
</dbReference>
<dbReference type="GO" id="GO:0003924">
    <property type="term" value="F:GTPase activity"/>
    <property type="evidence" value="ECO:0007669"/>
    <property type="project" value="InterPro"/>
</dbReference>
<comment type="similarity">
    <text evidence="1">Belongs to the small GTPase superfamily. Rho family.</text>
</comment>
<organism evidence="4 5">
    <name type="scientific">Halteria grandinella</name>
    <dbReference type="NCBI Taxonomy" id="5974"/>
    <lineage>
        <taxon>Eukaryota</taxon>
        <taxon>Sar</taxon>
        <taxon>Alveolata</taxon>
        <taxon>Ciliophora</taxon>
        <taxon>Intramacronucleata</taxon>
        <taxon>Spirotrichea</taxon>
        <taxon>Stichotrichia</taxon>
        <taxon>Sporadotrichida</taxon>
        <taxon>Halteriidae</taxon>
        <taxon>Halteria</taxon>
    </lineage>
</organism>
<dbReference type="OrthoDB" id="8830751at2759"/>
<name>A0A8J8NJR0_HALGN</name>
<dbReference type="EMBL" id="RRYP01014695">
    <property type="protein sequence ID" value="TNV75849.1"/>
    <property type="molecule type" value="Genomic_DNA"/>
</dbReference>
<reference evidence="4" key="1">
    <citation type="submission" date="2019-06" db="EMBL/GenBank/DDBJ databases">
        <authorList>
            <person name="Zheng W."/>
        </authorList>
    </citation>
    <scope>NUCLEOTIDE SEQUENCE</scope>
    <source>
        <strain evidence="4">QDHG01</strain>
    </source>
</reference>
<protein>
    <recommendedName>
        <fullName evidence="6">Rho GTPase</fullName>
    </recommendedName>
</protein>
<dbReference type="GO" id="GO:0005525">
    <property type="term" value="F:GTP binding"/>
    <property type="evidence" value="ECO:0007669"/>
    <property type="project" value="UniProtKB-KW"/>
</dbReference>
<dbReference type="GO" id="GO:0007264">
    <property type="term" value="P:small GTPase-mediated signal transduction"/>
    <property type="evidence" value="ECO:0007669"/>
    <property type="project" value="InterPro"/>
</dbReference>
<dbReference type="NCBIfam" id="TIGR00231">
    <property type="entry name" value="small_GTP"/>
    <property type="match status" value="1"/>
</dbReference>
<keyword evidence="3" id="KW-0342">GTP-binding</keyword>
<dbReference type="InterPro" id="IPR003578">
    <property type="entry name" value="Small_GTPase_Rho"/>
</dbReference>
<accession>A0A8J8NJR0</accession>
<dbReference type="PROSITE" id="PS51420">
    <property type="entry name" value="RHO"/>
    <property type="match status" value="1"/>
</dbReference>
<dbReference type="InterPro" id="IPR027417">
    <property type="entry name" value="P-loop_NTPase"/>
</dbReference>
<evidence type="ECO:0000313" key="4">
    <source>
        <dbReference type="EMBL" id="TNV75849.1"/>
    </source>
</evidence>
<evidence type="ECO:0008006" key="6">
    <source>
        <dbReference type="Google" id="ProtNLM"/>
    </source>
</evidence>
<dbReference type="PROSITE" id="PS51421">
    <property type="entry name" value="RAS"/>
    <property type="match status" value="1"/>
</dbReference>
<dbReference type="AlphaFoldDB" id="A0A8J8NJR0"/>
<dbReference type="SUPFAM" id="SSF52540">
    <property type="entry name" value="P-loop containing nucleoside triphosphate hydrolases"/>
    <property type="match status" value="1"/>
</dbReference>
<sequence>MGEDVKIKCVVVGDGMVGKTCMIMSYCQDTFPEQHIPTVFDNYIATLEYDKKPIKLAIWDTAGQDDYERLRTLAYSMTDVFLVCFSLVDKDSYKNALHKWIPELFQNAPNAPIILVGTKSDLKKEWEQIPEKRDKIVTEQDGLNAVQKLNLFKFIECSAKTQDNLNRVYSDAIRAVFNYRQLLNSTKHGKKSKKCAIL</sequence>
<dbReference type="SMART" id="SM00173">
    <property type="entry name" value="RAS"/>
    <property type="match status" value="1"/>
</dbReference>
<evidence type="ECO:0000256" key="1">
    <source>
        <dbReference type="ARBA" id="ARBA00010142"/>
    </source>
</evidence>
<dbReference type="Proteomes" id="UP000785679">
    <property type="component" value="Unassembled WGS sequence"/>
</dbReference>
<dbReference type="InterPro" id="IPR001806">
    <property type="entry name" value="Small_GTPase"/>
</dbReference>
<dbReference type="Gene3D" id="3.40.50.300">
    <property type="entry name" value="P-loop containing nucleotide triphosphate hydrolases"/>
    <property type="match status" value="1"/>
</dbReference>
<keyword evidence="5" id="KW-1185">Reference proteome</keyword>
<dbReference type="PANTHER" id="PTHR24072">
    <property type="entry name" value="RHO FAMILY GTPASE"/>
    <property type="match status" value="1"/>
</dbReference>
<comment type="caution">
    <text evidence="4">The sequence shown here is derived from an EMBL/GenBank/DDBJ whole genome shotgun (WGS) entry which is preliminary data.</text>
</comment>
<dbReference type="PROSITE" id="PS51419">
    <property type="entry name" value="RAB"/>
    <property type="match status" value="1"/>
</dbReference>
<evidence type="ECO:0000313" key="5">
    <source>
        <dbReference type="Proteomes" id="UP000785679"/>
    </source>
</evidence>
<gene>
    <name evidence="4" type="ORF">FGO68_gene14196</name>
</gene>